<dbReference type="NCBIfam" id="TIGR00555">
    <property type="entry name" value="panK_eukar"/>
    <property type="match status" value="1"/>
</dbReference>
<gene>
    <name evidence="4" type="ORF">C4D60_Mb06t09910</name>
</gene>
<dbReference type="InterPro" id="IPR043129">
    <property type="entry name" value="ATPase_NBD"/>
</dbReference>
<dbReference type="STRING" id="52838.A0A4S8ILW6"/>
<evidence type="ECO:0000256" key="1">
    <source>
        <dbReference type="ARBA" id="ARBA00022741"/>
    </source>
</evidence>
<dbReference type="EMBL" id="PYDT01000009">
    <property type="protein sequence ID" value="THU49470.1"/>
    <property type="molecule type" value="Genomic_DNA"/>
</dbReference>
<dbReference type="PANTHER" id="PTHR12280">
    <property type="entry name" value="PANTOTHENATE KINASE"/>
    <property type="match status" value="1"/>
</dbReference>
<dbReference type="FunFam" id="3.30.420.510:FF:000003">
    <property type="entry name" value="Pantothenate kinase 2"/>
    <property type="match status" value="1"/>
</dbReference>
<evidence type="ECO:0008006" key="6">
    <source>
        <dbReference type="Google" id="ProtNLM"/>
    </source>
</evidence>
<comment type="caution">
    <text evidence="4">The sequence shown here is derived from an EMBL/GenBank/DDBJ whole genome shotgun (WGS) entry which is preliminary data.</text>
</comment>
<accession>A0A4S8ILW6</accession>
<keyword evidence="5" id="KW-1185">Reference proteome</keyword>
<dbReference type="GO" id="GO:0005634">
    <property type="term" value="C:nucleus"/>
    <property type="evidence" value="ECO:0007669"/>
    <property type="project" value="TreeGrafter"/>
</dbReference>
<sequence length="515" mass="57788">MLLFFPSYLIDPQQFHASSDLRSPLARFVLFLLFSFFRSGGYHFFNRLGIMGVVFETVGVRQTVGKGRLMASELNNSNPDHDYSKEKLKHSSKEEMVSTMTNSMHRSSSRPQLDVSRAAIQENSEDRNPTILLPNQSDDISHLALDIGGSLIKLVYFSRHEEQSPDDKRRSMKKRFGLSNGNRRSYPILGGRLHFVKFETGKLNECLDFISSKQLHRGDNTGLTNVSVLTRFLEKATGGGAYKFADVLKERLGVSLDKEDEMSCLVAGANFLLKAIRHEAFTHMEGQKEFVQIDHKDMFPYLLVNVGSGVSIIKVDGDGKYQRVSGTNVGGGTYWGLGRLLTKCKNFDELLELSQQGDNSNVDMLVGDIYGGLDYSKIGLSASTIASSFGKTISETKELSDYRPEDISLSLLRMISYNIGQAQAMFLRHEGFLGALGAFMSYEKHGLDYLRAYQLVERFSMEAPCIGGKIHGPPLDNLNEKARTLFPLYSTHLLELLHFLSSHCFHLSPYYLSDL</sequence>
<dbReference type="Gene3D" id="6.10.10.60">
    <property type="match status" value="1"/>
</dbReference>
<keyword evidence="1" id="KW-0547">Nucleotide-binding</keyword>
<dbReference type="AlphaFoldDB" id="A0A4S8ILW6"/>
<dbReference type="GO" id="GO:0004594">
    <property type="term" value="F:pantothenate kinase activity"/>
    <property type="evidence" value="ECO:0007669"/>
    <property type="project" value="TreeGrafter"/>
</dbReference>
<proteinExistence type="predicted"/>
<evidence type="ECO:0000256" key="2">
    <source>
        <dbReference type="ARBA" id="ARBA00022840"/>
    </source>
</evidence>
<keyword evidence="3" id="KW-0173">Coenzyme A biosynthesis</keyword>
<dbReference type="SUPFAM" id="SSF53067">
    <property type="entry name" value="Actin-like ATPase domain"/>
    <property type="match status" value="2"/>
</dbReference>
<protein>
    <recommendedName>
        <fullName evidence="6">Pantothenate kinase 2</fullName>
    </recommendedName>
</protein>
<dbReference type="GO" id="GO:0015937">
    <property type="term" value="P:coenzyme A biosynthetic process"/>
    <property type="evidence" value="ECO:0007669"/>
    <property type="project" value="UniProtKB-KW"/>
</dbReference>
<dbReference type="Pfam" id="PF03630">
    <property type="entry name" value="Fumble"/>
    <property type="match status" value="1"/>
</dbReference>
<reference evidence="4 5" key="1">
    <citation type="journal article" date="2019" name="Nat. Plants">
        <title>Genome sequencing of Musa balbisiana reveals subgenome evolution and function divergence in polyploid bananas.</title>
        <authorList>
            <person name="Yao X."/>
        </authorList>
    </citation>
    <scope>NUCLEOTIDE SEQUENCE [LARGE SCALE GENOMIC DNA]</scope>
    <source>
        <strain evidence="5">cv. DH-PKW</strain>
        <tissue evidence="4">Leaves</tissue>
    </source>
</reference>
<keyword evidence="2" id="KW-0067">ATP-binding</keyword>
<dbReference type="CDD" id="cd24123">
    <property type="entry name" value="ASKHA_NBD_PanK-II_Pank4"/>
    <property type="match status" value="1"/>
</dbReference>
<name>A0A4S8ILW6_MUSBA</name>
<dbReference type="GO" id="GO:0005829">
    <property type="term" value="C:cytosol"/>
    <property type="evidence" value="ECO:0007669"/>
    <property type="project" value="TreeGrafter"/>
</dbReference>
<organism evidence="4 5">
    <name type="scientific">Musa balbisiana</name>
    <name type="common">Banana</name>
    <dbReference type="NCBI Taxonomy" id="52838"/>
    <lineage>
        <taxon>Eukaryota</taxon>
        <taxon>Viridiplantae</taxon>
        <taxon>Streptophyta</taxon>
        <taxon>Embryophyta</taxon>
        <taxon>Tracheophyta</taxon>
        <taxon>Spermatophyta</taxon>
        <taxon>Magnoliopsida</taxon>
        <taxon>Liliopsida</taxon>
        <taxon>Zingiberales</taxon>
        <taxon>Musaceae</taxon>
        <taxon>Musa</taxon>
    </lineage>
</organism>
<dbReference type="Proteomes" id="UP000317650">
    <property type="component" value="Chromosome 6"/>
</dbReference>
<evidence type="ECO:0000313" key="5">
    <source>
        <dbReference type="Proteomes" id="UP000317650"/>
    </source>
</evidence>
<evidence type="ECO:0000313" key="4">
    <source>
        <dbReference type="EMBL" id="THU49470.1"/>
    </source>
</evidence>
<dbReference type="PANTHER" id="PTHR12280:SF20">
    <property type="entry name" value="4'-PHOSPHOPANTETHEINE PHOSPHATASE"/>
    <property type="match status" value="1"/>
</dbReference>
<dbReference type="GO" id="GO:0005524">
    <property type="term" value="F:ATP binding"/>
    <property type="evidence" value="ECO:0007669"/>
    <property type="project" value="UniProtKB-KW"/>
</dbReference>
<dbReference type="InterPro" id="IPR004567">
    <property type="entry name" value="Type_II_PanK"/>
</dbReference>
<dbReference type="Gene3D" id="3.30.420.510">
    <property type="match status" value="1"/>
</dbReference>
<evidence type="ECO:0000256" key="3">
    <source>
        <dbReference type="ARBA" id="ARBA00022993"/>
    </source>
</evidence>